<keyword evidence="2" id="KW-1185">Reference proteome</keyword>
<evidence type="ECO:0000313" key="1">
    <source>
        <dbReference type="EMBL" id="KIJ36360.1"/>
    </source>
</evidence>
<evidence type="ECO:0000313" key="2">
    <source>
        <dbReference type="Proteomes" id="UP000054279"/>
    </source>
</evidence>
<dbReference type="EMBL" id="KN837179">
    <property type="protein sequence ID" value="KIJ36360.1"/>
    <property type="molecule type" value="Genomic_DNA"/>
</dbReference>
<proteinExistence type="predicted"/>
<gene>
    <name evidence="1" type="ORF">M422DRAFT_261314</name>
</gene>
<dbReference type="HOGENOM" id="CLU_2279252_0_0_1"/>
<dbReference type="AlphaFoldDB" id="A0A0C9VFI6"/>
<organism evidence="1 2">
    <name type="scientific">Sphaerobolus stellatus (strain SS14)</name>
    <dbReference type="NCBI Taxonomy" id="990650"/>
    <lineage>
        <taxon>Eukaryota</taxon>
        <taxon>Fungi</taxon>
        <taxon>Dikarya</taxon>
        <taxon>Basidiomycota</taxon>
        <taxon>Agaricomycotina</taxon>
        <taxon>Agaricomycetes</taxon>
        <taxon>Phallomycetidae</taxon>
        <taxon>Geastrales</taxon>
        <taxon>Sphaerobolaceae</taxon>
        <taxon>Sphaerobolus</taxon>
    </lineage>
</organism>
<dbReference type="OrthoDB" id="3206554at2759"/>
<accession>A0A0C9VFI6</accession>
<name>A0A0C9VFI6_SPHS4</name>
<dbReference type="Proteomes" id="UP000054279">
    <property type="component" value="Unassembled WGS sequence"/>
</dbReference>
<sequence length="102" mass="11431">MTSSLKTSIEETNSFISCRIQSAAIPTIVAIANLILNNSAADNTWFLVPNAVLGHAYGCSLMYTVTTREELRMRAYMTNSFRVGDSPRRRASTEFQITYPFK</sequence>
<reference evidence="1 2" key="1">
    <citation type="submission" date="2014-06" db="EMBL/GenBank/DDBJ databases">
        <title>Evolutionary Origins and Diversification of the Mycorrhizal Mutualists.</title>
        <authorList>
            <consortium name="DOE Joint Genome Institute"/>
            <consortium name="Mycorrhizal Genomics Consortium"/>
            <person name="Kohler A."/>
            <person name="Kuo A."/>
            <person name="Nagy L.G."/>
            <person name="Floudas D."/>
            <person name="Copeland A."/>
            <person name="Barry K.W."/>
            <person name="Cichocki N."/>
            <person name="Veneault-Fourrey C."/>
            <person name="LaButti K."/>
            <person name="Lindquist E.A."/>
            <person name="Lipzen A."/>
            <person name="Lundell T."/>
            <person name="Morin E."/>
            <person name="Murat C."/>
            <person name="Riley R."/>
            <person name="Ohm R."/>
            <person name="Sun H."/>
            <person name="Tunlid A."/>
            <person name="Henrissat B."/>
            <person name="Grigoriev I.V."/>
            <person name="Hibbett D.S."/>
            <person name="Martin F."/>
        </authorList>
    </citation>
    <scope>NUCLEOTIDE SEQUENCE [LARGE SCALE GENOMIC DNA]</scope>
    <source>
        <strain evidence="1 2">SS14</strain>
    </source>
</reference>
<protein>
    <submittedName>
        <fullName evidence="1">Uncharacterized protein</fullName>
    </submittedName>
</protein>